<keyword evidence="4" id="KW-0732">Signal</keyword>
<dbReference type="PANTHER" id="PTHR40980:SF4">
    <property type="entry name" value="TONB-DEPENDENT RECEPTOR-LIKE BETA-BARREL DOMAIN-CONTAINING PROTEIN"/>
    <property type="match status" value="1"/>
</dbReference>
<evidence type="ECO:0000313" key="7">
    <source>
        <dbReference type="Proteomes" id="UP001597511"/>
    </source>
</evidence>
<dbReference type="Pfam" id="PF14905">
    <property type="entry name" value="OMP_b-brl_3"/>
    <property type="match status" value="1"/>
</dbReference>
<dbReference type="SUPFAM" id="SSF49464">
    <property type="entry name" value="Carboxypeptidase regulatory domain-like"/>
    <property type="match status" value="1"/>
</dbReference>
<dbReference type="Gene3D" id="2.170.130.10">
    <property type="entry name" value="TonB-dependent receptor, plug domain"/>
    <property type="match status" value="1"/>
</dbReference>
<comment type="caution">
    <text evidence="6">The sequence shown here is derived from an EMBL/GenBank/DDBJ whole genome shotgun (WGS) entry which is preliminary data.</text>
</comment>
<dbReference type="Gene3D" id="2.40.170.20">
    <property type="entry name" value="TonB-dependent receptor, beta-barrel domain"/>
    <property type="match status" value="1"/>
</dbReference>
<proteinExistence type="predicted"/>
<evidence type="ECO:0000256" key="3">
    <source>
        <dbReference type="ARBA" id="ARBA00023237"/>
    </source>
</evidence>
<dbReference type="InterPro" id="IPR041700">
    <property type="entry name" value="OMP_b-brl_3"/>
</dbReference>
<keyword evidence="3" id="KW-0998">Cell outer membrane</keyword>
<feature type="signal peptide" evidence="4">
    <location>
        <begin position="1"/>
        <end position="19"/>
    </location>
</feature>
<organism evidence="6 7">
    <name type="scientific">Terrimonas rubra</name>
    <dbReference type="NCBI Taxonomy" id="1035890"/>
    <lineage>
        <taxon>Bacteria</taxon>
        <taxon>Pseudomonadati</taxon>
        <taxon>Bacteroidota</taxon>
        <taxon>Chitinophagia</taxon>
        <taxon>Chitinophagales</taxon>
        <taxon>Chitinophagaceae</taxon>
        <taxon>Terrimonas</taxon>
    </lineage>
</organism>
<dbReference type="RefSeq" id="WP_386100032.1">
    <property type="nucleotide sequence ID" value="NZ_JBHUOZ010000003.1"/>
</dbReference>
<evidence type="ECO:0000259" key="5">
    <source>
        <dbReference type="Pfam" id="PF14905"/>
    </source>
</evidence>
<reference evidence="7" key="1">
    <citation type="journal article" date="2019" name="Int. J. Syst. Evol. Microbiol.">
        <title>The Global Catalogue of Microorganisms (GCM) 10K type strain sequencing project: providing services to taxonomists for standard genome sequencing and annotation.</title>
        <authorList>
            <consortium name="The Broad Institute Genomics Platform"/>
            <consortium name="The Broad Institute Genome Sequencing Center for Infectious Disease"/>
            <person name="Wu L."/>
            <person name="Ma J."/>
        </authorList>
    </citation>
    <scope>NUCLEOTIDE SEQUENCE [LARGE SCALE GENOMIC DNA]</scope>
    <source>
        <strain evidence="7">KCTC 23299</strain>
    </source>
</reference>
<dbReference type="InterPro" id="IPR036942">
    <property type="entry name" value="Beta-barrel_TonB_sf"/>
</dbReference>
<name>A0ABW6A6U1_9BACT</name>
<dbReference type="Pfam" id="PF13715">
    <property type="entry name" value="CarbopepD_reg_2"/>
    <property type="match status" value="1"/>
</dbReference>
<comment type="subcellular location">
    <subcellularLocation>
        <location evidence="1">Cell outer membrane</location>
    </subcellularLocation>
</comment>
<sequence>MKTTLFTLCCLLISVFGFAQVDQEPEMPAGAKIDVQSNTIYGKIVEDNSKKGIPAASVQLFIKKANGTDSLIAGMLTQNNGDFKFANLQQDSVFRILISAIGYEPYEQTITVSPKANQRFFLNDLGNIALIQEVQQLGGVTVTANRPALEMGIDRKVFNASKSLVASGGTAIDLMKNIPSVSVDLEGNVQLRNSSPQIFVDGRPTILTLDQIPAENIDKIELITNPSAKFDAASSGGIINIVLKKNKRMGLNGIASAGIGWPKILNGNLSLNLREGKFNFFLNGGFNQSGGEAKGETERQNKSGGVIQNYFNQTSVNDRTRRFGNGRFGVDYFMTNRSTISLSQQIGGGSMRSDENQYQENLDNSKAMIYYGERFSDYRNRMNRNGTALNFKHTFPKEGRELTADVSYNYGNNRGGSNILNNYYNPDGTAYQPSSLVRNDNRGSNRQLTVQTDFVNPITEDIKLEGGLRSFTNWFKSKYDAFGVNGNTETKLPLSNNYEYTENVYAGYLTYSQKIKTFSYQAGLRAEYSKFNGLLVDSAQKFGYEYPSKFKNIWNALFPSLFLTKELNEKAQIQANYSRRIRRPNFWNINPFVDISDPVNLRQGNPALRPEFINSFEVNYSQNYKGGNFLAVLYMRNNPDDIMQYSDTISAQQYEQLKNAGVDPNAILNTYINAGVTNRYGAEFTVQHKFTENFDITPTVNLQYRTVKANVNNQDLSNEGFNWEAKLIANYKLVTPRNKVFNNLGFQLTGEFESAQVIAQGREKAQYGFDFAMKKDFLKNNRATVTFAVNDVLNSYRWGTIYDTENFYQDSYRRWNVRSFRLTFSYKFGDSNFSFTNNRRNGGGGDEG</sequence>
<evidence type="ECO:0000256" key="2">
    <source>
        <dbReference type="ARBA" id="ARBA00023136"/>
    </source>
</evidence>
<keyword evidence="7" id="KW-1185">Reference proteome</keyword>
<evidence type="ECO:0000313" key="6">
    <source>
        <dbReference type="EMBL" id="MFD2920859.1"/>
    </source>
</evidence>
<keyword evidence="6" id="KW-0675">Receptor</keyword>
<feature type="chain" id="PRO_5046401634" evidence="4">
    <location>
        <begin position="20"/>
        <end position="848"/>
    </location>
</feature>
<protein>
    <submittedName>
        <fullName evidence="6">TonB-dependent receptor domain-containing protein</fullName>
    </submittedName>
</protein>
<dbReference type="EMBL" id="JBHUOZ010000003">
    <property type="protein sequence ID" value="MFD2920859.1"/>
    <property type="molecule type" value="Genomic_DNA"/>
</dbReference>
<gene>
    <name evidence="6" type="ORF">ACFS6H_14135</name>
</gene>
<keyword evidence="2" id="KW-0472">Membrane</keyword>
<dbReference type="SUPFAM" id="SSF56935">
    <property type="entry name" value="Porins"/>
    <property type="match status" value="1"/>
</dbReference>
<feature type="domain" description="Outer membrane protein beta-barrel" evidence="5">
    <location>
        <begin position="393"/>
        <end position="826"/>
    </location>
</feature>
<dbReference type="Proteomes" id="UP001597511">
    <property type="component" value="Unassembled WGS sequence"/>
</dbReference>
<evidence type="ECO:0000256" key="1">
    <source>
        <dbReference type="ARBA" id="ARBA00004442"/>
    </source>
</evidence>
<dbReference type="PANTHER" id="PTHR40980">
    <property type="entry name" value="PLUG DOMAIN-CONTAINING PROTEIN"/>
    <property type="match status" value="1"/>
</dbReference>
<evidence type="ECO:0000256" key="4">
    <source>
        <dbReference type="SAM" id="SignalP"/>
    </source>
</evidence>
<accession>A0ABW6A6U1</accession>
<dbReference type="InterPro" id="IPR037066">
    <property type="entry name" value="Plug_dom_sf"/>
</dbReference>
<dbReference type="InterPro" id="IPR008969">
    <property type="entry name" value="CarboxyPept-like_regulatory"/>
</dbReference>
<dbReference type="Gene3D" id="2.60.40.1120">
    <property type="entry name" value="Carboxypeptidase-like, regulatory domain"/>
    <property type="match status" value="1"/>
</dbReference>